<dbReference type="InterPro" id="IPR036736">
    <property type="entry name" value="ACP-like_sf"/>
</dbReference>
<dbReference type="InterPro" id="IPR057326">
    <property type="entry name" value="KR_dom"/>
</dbReference>
<dbReference type="Gene3D" id="1.10.1200.10">
    <property type="entry name" value="ACP-like"/>
    <property type="match status" value="2"/>
</dbReference>
<comment type="cofactor">
    <cofactor evidence="1">
        <name>pantetheine 4'-phosphate</name>
        <dbReference type="ChEBI" id="CHEBI:47942"/>
    </cofactor>
</comment>
<feature type="domain" description="Ketosynthase family 3 (KS3)" evidence="12">
    <location>
        <begin position="32"/>
        <end position="458"/>
    </location>
</feature>
<evidence type="ECO:0000256" key="6">
    <source>
        <dbReference type="ARBA" id="ARBA00023194"/>
    </source>
</evidence>
<dbReference type="InterPro" id="IPR036299">
    <property type="entry name" value="Polyketide_synth_docking_sf"/>
</dbReference>
<evidence type="ECO:0000256" key="5">
    <source>
        <dbReference type="ARBA" id="ARBA00022679"/>
    </source>
</evidence>
<feature type="region of interest" description="C-terminal hotdog fold" evidence="9">
    <location>
        <begin position="1068"/>
        <end position="1241"/>
    </location>
</feature>
<dbReference type="Gene3D" id="3.30.70.3290">
    <property type="match status" value="2"/>
</dbReference>
<dbReference type="CDD" id="cd00833">
    <property type="entry name" value="PKS"/>
    <property type="match status" value="2"/>
</dbReference>
<dbReference type="InterPro" id="IPR016039">
    <property type="entry name" value="Thiolase-like"/>
</dbReference>
<dbReference type="Pfam" id="PF21089">
    <property type="entry name" value="PKS_DH_N"/>
    <property type="match status" value="1"/>
</dbReference>
<dbReference type="InterPro" id="IPR050091">
    <property type="entry name" value="PKS_NRPS_Biosynth_Enz"/>
</dbReference>
<dbReference type="InterPro" id="IPR020806">
    <property type="entry name" value="PKS_PP-bd"/>
</dbReference>
<dbReference type="SUPFAM" id="SSF53901">
    <property type="entry name" value="Thiolase-like"/>
    <property type="match status" value="2"/>
</dbReference>
<dbReference type="InterPro" id="IPR018201">
    <property type="entry name" value="Ketoacyl_synth_AS"/>
</dbReference>
<evidence type="ECO:0000256" key="8">
    <source>
        <dbReference type="ARBA" id="ARBA00023315"/>
    </source>
</evidence>
<feature type="region of interest" description="Disordered" evidence="10">
    <location>
        <begin position="3302"/>
        <end position="3332"/>
    </location>
</feature>
<dbReference type="FunFam" id="3.40.366.10:FF:000002">
    <property type="entry name" value="Probable polyketide synthase 2"/>
    <property type="match status" value="2"/>
</dbReference>
<dbReference type="Gene3D" id="3.40.47.10">
    <property type="match status" value="2"/>
</dbReference>
<feature type="domain" description="Carrier" evidence="11">
    <location>
        <begin position="3189"/>
        <end position="3264"/>
    </location>
</feature>
<dbReference type="CDD" id="cd08956">
    <property type="entry name" value="KR_3_FAS_SDR_x"/>
    <property type="match status" value="1"/>
</dbReference>
<dbReference type="InterPro" id="IPR014030">
    <property type="entry name" value="Ketoacyl_synth_N"/>
</dbReference>
<dbReference type="PROSITE" id="PS52019">
    <property type="entry name" value="PKS_MFAS_DH"/>
    <property type="match status" value="1"/>
</dbReference>
<feature type="region of interest" description="Disordered" evidence="10">
    <location>
        <begin position="460"/>
        <end position="481"/>
    </location>
</feature>
<dbReference type="InterPro" id="IPR036291">
    <property type="entry name" value="NAD(P)-bd_dom_sf"/>
</dbReference>
<keyword evidence="4" id="KW-0597">Phosphoprotein</keyword>
<evidence type="ECO:0000259" key="12">
    <source>
        <dbReference type="PROSITE" id="PS52004"/>
    </source>
</evidence>
<keyword evidence="15" id="KW-1185">Reference proteome</keyword>
<evidence type="ECO:0000259" key="13">
    <source>
        <dbReference type="PROSITE" id="PS52019"/>
    </source>
</evidence>
<dbReference type="InterPro" id="IPR032821">
    <property type="entry name" value="PKS_assoc"/>
</dbReference>
<evidence type="ECO:0000313" key="15">
    <source>
        <dbReference type="Proteomes" id="UP000031523"/>
    </source>
</evidence>
<dbReference type="InterPro" id="IPR055123">
    <property type="entry name" value="SpnB-like_Rossmann"/>
</dbReference>
<keyword evidence="6" id="KW-0045">Antibiotic biosynthesis</keyword>
<dbReference type="InterPro" id="IPR015083">
    <property type="entry name" value="NorB/c/GfsB-D-like_docking"/>
</dbReference>
<keyword evidence="3" id="KW-0596">Phosphopantetheine</keyword>
<dbReference type="FunFam" id="3.40.47.10:FF:000019">
    <property type="entry name" value="Polyketide synthase type I"/>
    <property type="match status" value="2"/>
</dbReference>
<dbReference type="PROSITE" id="PS50075">
    <property type="entry name" value="CARRIER"/>
    <property type="match status" value="2"/>
</dbReference>
<dbReference type="InterPro" id="IPR020807">
    <property type="entry name" value="PKS_DH"/>
</dbReference>
<dbReference type="Proteomes" id="UP000031523">
    <property type="component" value="Chromosome"/>
</dbReference>
<evidence type="ECO:0000256" key="1">
    <source>
        <dbReference type="ARBA" id="ARBA00001957"/>
    </source>
</evidence>
<dbReference type="Pfam" id="PF18369">
    <property type="entry name" value="PKS_DE"/>
    <property type="match status" value="1"/>
</dbReference>
<dbReference type="PROSITE" id="PS52004">
    <property type="entry name" value="KS3_2"/>
    <property type="match status" value="2"/>
</dbReference>
<evidence type="ECO:0000259" key="11">
    <source>
        <dbReference type="PROSITE" id="PS50075"/>
    </source>
</evidence>
<dbReference type="Gene3D" id="3.40.366.10">
    <property type="entry name" value="Malonyl-Coenzyme A Acyl Carrier Protein, domain 2"/>
    <property type="match status" value="2"/>
</dbReference>
<dbReference type="Pfam" id="PF00698">
    <property type="entry name" value="Acyl_transf_1"/>
    <property type="match status" value="2"/>
</dbReference>
<dbReference type="InterPro" id="IPR006162">
    <property type="entry name" value="Ppantetheine_attach_site"/>
</dbReference>
<dbReference type="PROSITE" id="PS00606">
    <property type="entry name" value="KS3_1"/>
    <property type="match status" value="2"/>
</dbReference>
<dbReference type="SMART" id="SM00825">
    <property type="entry name" value="PKS_KS"/>
    <property type="match status" value="2"/>
</dbReference>
<dbReference type="NCBIfam" id="NF045894">
    <property type="entry name" value="PKS_plus_SDR"/>
    <property type="match status" value="1"/>
</dbReference>
<dbReference type="SUPFAM" id="SSF51735">
    <property type="entry name" value="NAD(P)-binding Rossmann-fold domains"/>
    <property type="match status" value="4"/>
</dbReference>
<dbReference type="Gene3D" id="3.40.50.720">
    <property type="entry name" value="NAD(P)-binding Rossmann-like Domain"/>
    <property type="match status" value="2"/>
</dbReference>
<evidence type="ECO:0000256" key="4">
    <source>
        <dbReference type="ARBA" id="ARBA00022553"/>
    </source>
</evidence>
<dbReference type="GO" id="GO:0004315">
    <property type="term" value="F:3-oxoacyl-[acyl-carrier-protein] synthase activity"/>
    <property type="evidence" value="ECO:0007669"/>
    <property type="project" value="InterPro"/>
</dbReference>
<dbReference type="GO" id="GO:0006633">
    <property type="term" value="P:fatty acid biosynthetic process"/>
    <property type="evidence" value="ECO:0007669"/>
    <property type="project" value="InterPro"/>
</dbReference>
<dbReference type="InterPro" id="IPR014031">
    <property type="entry name" value="Ketoacyl_synth_C"/>
</dbReference>
<dbReference type="GO" id="GO:0033068">
    <property type="term" value="P:macrolide biosynthetic process"/>
    <property type="evidence" value="ECO:0007669"/>
    <property type="project" value="UniProtKB-ARBA"/>
</dbReference>
<dbReference type="InterPro" id="IPR016036">
    <property type="entry name" value="Malonyl_transacylase_ACP-bd"/>
</dbReference>
<sequence length="3351" mass="350768">MSEDRLRDFLTRVSSDLQRTRARLRQVEGRATEPIAVVSMSCRYPGGVRSPEDLWHLVDSAADGITGFPENRGWDLDALYDPDPAHPGTCYTREGGFLHDAADFDASFFGMSPREALATDPQQRLLLEVVWEALERGGLRPADLRGSATGVFAGVMYNDYGTRFAEMPAGFEGYLGNGSAASIASGRISYTFGFEGPAVTVDTACSSSLVSLHLAAQALRGGECDLALAGGVAVMSTPVTFLEFSRQRGLSPDGRCKSFADATDGTGWGEGVGMLLLERLSDARRHGHPVLAVLRGSAVNQDGASSGLTAPNGPAQERVIRAALAASGLTPAEVDAVEAHGTGTTLGDPIEAQALLATYGQDRPAGRPLWLGSLKSNIGHTQAAAGVGGVIKMVQALRHGRLPRTLHVDAPTTEVDWTEGEVRLLTEAVDWPAGEAPRRAAVSAFGVSGTNAHLVLEEAPPAPRDETEQEPEPRAPARPGLLPWTLSARSDEALRAQAATLLARLDEEDEETADPLATAHTLAAHRSLFTHRAVVLGDTTEALKEGLRALAAGEPSAHLTLGTASRRQKKAFLFAGQGSQRLGMGRELYEAFPVFAEAFDAICARIPGLKEVVFEGGDPEVLRRTEHAQPALFAFEVALFRLVESFGVRPEFVAGHSVGEIAAAHVAGVFSLEDACALVSARGRLMQQLPAGGAMWAVEASEEEVLPLLEGRPEVGVAAVNGPRAVVLSGAEAEVEVLAAQLKEQGHRVSRLKVSHAFHSPLMEPMVEEFRTLAEGLTYASPRLAVVSTLTGGPADADEWTDPAYWVRHVREAVRFGDGVKALAAAGVTRFLEIGPDATLTALAADSLAENADAVLVPAQRKDRPETEGVLAALAALHTTGTAVDWDVLLPGDHPLVALPTYAFQRTRYWLEPEPARNPGRGGGHPLLPVSTSLAESGAVVASGQLSRRTHAWLAELSTGGAGALPVAVVTELALHTGRSLGAHHLTELRVDAVSLPAEGEVEIQTVTEAAEAEGRWRFTLHARVAAPEGEEPKPWHRCGQGLLSARPEDAAGPEEEPEAGTWPPPGAVPLPTEELFAALGDPAEAPLTRAALTAAWRLGDEVLAEVSVPEERLPEVDRHALHPALLDGALLALTALGEPVARRAEWSGLGLHASAARDVRVRWSPRPGAGARLRLTDTEGAPVLTATAVALPPAEPVVLPGAAPERGGELYALTWSAAGPATLPAPDSVALAADRTDLLTTGDAPHAGLVVLPWPAQEEGDPAAAVHRCLAEALELLQHWLTDPRAARSRLLLLTRGAVAATPREDVTDLPAAAVRGLVKSAQAENPGRFLLLDSDRDLTEAELARAARYPHEDLLQRDGAFLTPALAPAEEVREEPFVSFDPERTVLVTGGTGTVGAATVRHLVHRHGVRHLLLLTRRGPAAPEAAELLAELTGSGAELSVLACDAADRGAVAAALGTLPAAHPLGAVVHAAGILDDGVLTSLTPARLDAVLRPKADAALVLRELTRDLDLTAFVLYSSAAATFGGPGQGNYGAANAFLDAYAARLRSEGLPALSIAWGLWEQESGMTRSQESAVRGRAARGGIGALPTDEALDLFDRALHHTGGTPLPLRLDRAALAREPEGIHPLLLPFAPRNTLPKAAARPGNTATAASARRSLSPAELADLVRTTLAAVLGHGSGTAIALDGPFSELGLDSLTSLELRNALSASTGLDLPASLVFDYPTPAAVAAHLAALLSPGSTESAAAPDAPSAAGATLGEEPLAIIGMACRFPGGVESPEDLWDLLVSERDAVGDFPGDRGWNVPVHQGAGPAAPGTTLTRRGAFLRDVGGFDAEFFGVSPREALAMDPQQRLLLETSWEALERSGLDPRSLRGSRTGVFAGTNGQDYPQVLAASDEDTDGYLGTGNAASVFSGRIAYSLGLEGPAVTVDTACSSSLVALHWAARSLLADECTTALVAGATVMSSPAAFVEFSRQGGLAVDGRCKAFGEGADGTGWGEGVGVVVVERLSVARAKGHRVLAVVRGSAVNQDGASNGLTAPNGPSQQRVIRAALADAGVSASGVDAVEAHGTGTALGDPIEAQALLATYGQGRSVESPLWLGSVKSNLGHTQAAAGVAGVIKMVEALGRGVLPASLHVGVPSSRVDWSAGAVRVLEESCGWPEVEGRPRRAGVSSFGLSGTNAHVILEQAPEGGSGEGELPADEGLLAQTDTDTDTDTGAGIDVAGVPVAWVVSGRGRGALSAQAERLAAWVEDQPGVDVRGVGRALALTRSAFEDRAVVRGFDREELLAGLGALARGETSPRVTLGTVGEGRLAFLFAGQGAQRPGMGRELYEVFPVFAEAFDAICTRIPGLKDVVFEGEDPEVLRRTEHAQPALFAFEVALFRLLESFGVRPDFVAGHSVGEIAAAHIAGVFSLEDACALVAARGRLMQQLPAGGAMWAVEASEAEVLPLLVDRPTIGIAAVNGPRAVVLSGAEAEVEALATELKEAGHRTNRLKVSHAFHSPLMDPMLEEFRTLAESLTYETPQLPVVSTLTGTAAEAGEWTNPAYWVRHVRDAVRFADGIETLAEAGVTRFLEIGPDGTLTALAATNLPEEGSWLLAPAQRKDLGEVESLLGSVSEAYVRGVDVDWTALLGQSAAAGLPVLPTYAFQRERFWPKAARVSPARDTQDSPFWELVEREAAQDLAQVLGLDEGLVKEVVPALSAWHRDRSARAEADAWRHRIAWEPVRLPAGRFEGRWLLLHTEHGGALARALADAVPEVTPLAVGADTDRAGLAEALARATGDGQPTGVLVLPDTVAGALRLVQALGGAQVTAPSWWLTRNAVAAGAPSQEGPDPEQAAIWGLGRVAALEHPERWGGLVDLPATLDAGLLRGLAAAVTSGTEDQLALRGAEILARRLEAAPLPEAAGPAWVPPGRVLVTGGTGVLGAHVARWLAERGTHHLVLTGRRGPEAPGAAELRAELAHLGAEVSIEACDVADRAQLTALLDAHPVDAVFHAAGLPDATRLDDADEAHLTEVWRAKAVGAVLLDELSRGRDWDAFVVFSSIAGVWGSGGQGAYAAANACAEGVVERRRAGGLVGTSVAWGPWAGGGMVSGEGAGELERRGLRLMDPGRALVGLERALGGGEGVVVVADVEWERFVPAFTSRRTSPLLTGFAPAAEDTGAPEASTVDAAARLLARLAGKPESERRRALRELVRELAARVLHRSSDRPVDNDRSFQEVGFDSLTAVELRNLLNAETGLRLPSTLVFDHPTPRHLAELLHTELFPEPEAAHEEQLRQKLDRIPFSRWKDSGLLAAVLSLAEEGEPGGTGQGPTPQGAPGPRQDSAPEDDEAIHAMEIDDLVELAMGDGAP</sequence>
<dbReference type="InterPro" id="IPR013968">
    <property type="entry name" value="PKS_KR"/>
</dbReference>
<dbReference type="FunFam" id="1.10.1200.10:FF:000007">
    <property type="entry name" value="Probable polyketide synthase pks17"/>
    <property type="match status" value="1"/>
</dbReference>
<organism evidence="14 15">
    <name type="scientific">Streptomyces albus (strain ATCC 21838 / DSM 41398 / FERM P-419 / JCM 4703 / NBRC 107858)</name>
    <dbReference type="NCBI Taxonomy" id="1081613"/>
    <lineage>
        <taxon>Bacteria</taxon>
        <taxon>Bacillati</taxon>
        <taxon>Actinomycetota</taxon>
        <taxon>Actinomycetes</taxon>
        <taxon>Kitasatosporales</taxon>
        <taxon>Streptomycetaceae</taxon>
        <taxon>Streptomyces</taxon>
    </lineage>
</organism>
<keyword evidence="7" id="KW-0511">Multifunctional enzyme</keyword>
<keyword evidence="8" id="KW-0012">Acyltransferase</keyword>
<keyword evidence="5" id="KW-0808">Transferase</keyword>
<dbReference type="Pfam" id="PF02801">
    <property type="entry name" value="Ketoacyl-synt_C"/>
    <property type="match status" value="2"/>
</dbReference>
<dbReference type="InterPro" id="IPR009081">
    <property type="entry name" value="PP-bd_ACP"/>
</dbReference>
<dbReference type="InterPro" id="IPR049900">
    <property type="entry name" value="PKS_mFAS_DH"/>
</dbReference>
<dbReference type="Pfam" id="PF00550">
    <property type="entry name" value="PP-binding"/>
    <property type="match status" value="2"/>
</dbReference>
<evidence type="ECO:0000256" key="7">
    <source>
        <dbReference type="ARBA" id="ARBA00023268"/>
    </source>
</evidence>
<dbReference type="KEGG" id="sals:SLNWT_0687"/>
<dbReference type="PROSITE" id="PS00012">
    <property type="entry name" value="PHOSPHOPANTETHEINE"/>
    <property type="match status" value="2"/>
</dbReference>
<dbReference type="Pfam" id="PF08990">
    <property type="entry name" value="Docking"/>
    <property type="match status" value="1"/>
</dbReference>
<dbReference type="CDD" id="cd08952">
    <property type="entry name" value="KR_1_SDR_x"/>
    <property type="match status" value="1"/>
</dbReference>
<dbReference type="PANTHER" id="PTHR43775:SF51">
    <property type="entry name" value="INACTIVE PHENOLPHTHIOCEROL SYNTHESIS POLYKETIDE SYNTHASE TYPE I PKS1-RELATED"/>
    <property type="match status" value="1"/>
</dbReference>
<dbReference type="InterPro" id="IPR042104">
    <property type="entry name" value="PKS_dehydratase_sf"/>
</dbReference>
<feature type="region of interest" description="N-terminal hotdog fold" evidence="9">
    <location>
        <begin position="925"/>
        <end position="1051"/>
    </location>
</feature>
<feature type="domain" description="Ketosynthase family 3 (KS3)" evidence="12">
    <location>
        <begin position="1760"/>
        <end position="2187"/>
    </location>
</feature>
<feature type="region of interest" description="Disordered" evidence="10">
    <location>
        <begin position="1045"/>
        <end position="1066"/>
    </location>
</feature>
<dbReference type="Pfam" id="PF08659">
    <property type="entry name" value="KR"/>
    <property type="match status" value="2"/>
</dbReference>
<reference evidence="14 15" key="1">
    <citation type="submission" date="2015-01" db="EMBL/GenBank/DDBJ databases">
        <title>Enhanced salinomycin production by adjusting the supply of polyketide extender units in Streptomyce albus DSM 41398.</title>
        <authorList>
            <person name="Lu C."/>
        </authorList>
    </citation>
    <scope>NUCLEOTIDE SEQUENCE [LARGE SCALE GENOMIC DNA]</scope>
    <source>
        <strain evidence="15">ATCC 21838 / DSM 41398 / FERM P-419 / JCM 4703 / NBRC 107858</strain>
    </source>
</reference>
<feature type="domain" description="PKS/mFAS DH" evidence="13">
    <location>
        <begin position="925"/>
        <end position="1241"/>
    </location>
</feature>
<evidence type="ECO:0000256" key="10">
    <source>
        <dbReference type="SAM" id="MobiDB-lite"/>
    </source>
</evidence>
<dbReference type="SMART" id="SM00827">
    <property type="entry name" value="PKS_AT"/>
    <property type="match status" value="2"/>
</dbReference>
<dbReference type="InterPro" id="IPR014043">
    <property type="entry name" value="Acyl_transferase_dom"/>
</dbReference>
<dbReference type="EMBL" id="CP010519">
    <property type="protein sequence ID" value="AJE81063.1"/>
    <property type="molecule type" value="Genomic_DNA"/>
</dbReference>
<proteinExistence type="predicted"/>
<dbReference type="Pfam" id="PF22953">
    <property type="entry name" value="SpnB_Rossmann"/>
    <property type="match status" value="1"/>
</dbReference>
<comment type="caution">
    <text evidence="9">Lacks conserved residue(s) required for the propagation of feature annotation.</text>
</comment>
<dbReference type="Pfam" id="PF16197">
    <property type="entry name" value="KAsynt_C_assoc"/>
    <property type="match status" value="2"/>
</dbReference>
<dbReference type="InterPro" id="IPR041618">
    <property type="entry name" value="PKS_DE"/>
</dbReference>
<comment type="pathway">
    <text evidence="2">Antibiotic biosynthesis.</text>
</comment>
<dbReference type="Pfam" id="PF00109">
    <property type="entry name" value="ketoacyl-synt"/>
    <property type="match status" value="2"/>
</dbReference>
<dbReference type="SUPFAM" id="SSF47336">
    <property type="entry name" value="ACP-like"/>
    <property type="match status" value="2"/>
</dbReference>
<dbReference type="SMART" id="SM00823">
    <property type="entry name" value="PKS_PP"/>
    <property type="match status" value="2"/>
</dbReference>
<evidence type="ECO:0000256" key="2">
    <source>
        <dbReference type="ARBA" id="ARBA00004792"/>
    </source>
</evidence>
<dbReference type="Gene3D" id="3.10.129.110">
    <property type="entry name" value="Polyketide synthase dehydratase"/>
    <property type="match status" value="1"/>
</dbReference>
<evidence type="ECO:0000256" key="3">
    <source>
        <dbReference type="ARBA" id="ARBA00022450"/>
    </source>
</evidence>
<evidence type="ECO:0000256" key="9">
    <source>
        <dbReference type="PROSITE-ProRule" id="PRU01363"/>
    </source>
</evidence>
<dbReference type="SMART" id="SM00826">
    <property type="entry name" value="PKS_DH"/>
    <property type="match status" value="1"/>
</dbReference>
<dbReference type="SUPFAM" id="SSF52151">
    <property type="entry name" value="FabD/lysophospholipase-like"/>
    <property type="match status" value="2"/>
</dbReference>
<dbReference type="SUPFAM" id="SSF55048">
    <property type="entry name" value="Probable ACP-binding domain of malonyl-CoA ACP transacylase"/>
    <property type="match status" value="2"/>
</dbReference>
<dbReference type="GO" id="GO:0031177">
    <property type="term" value="F:phosphopantetheine binding"/>
    <property type="evidence" value="ECO:0007669"/>
    <property type="project" value="InterPro"/>
</dbReference>
<dbReference type="SMART" id="SM00822">
    <property type="entry name" value="PKS_KR"/>
    <property type="match status" value="2"/>
</dbReference>
<dbReference type="SUPFAM" id="SSF101173">
    <property type="entry name" value="Docking domain B of the erythromycin polyketide synthase (DEBS)"/>
    <property type="match status" value="1"/>
</dbReference>
<feature type="compositionally biased region" description="Low complexity" evidence="10">
    <location>
        <begin position="3312"/>
        <end position="3321"/>
    </location>
</feature>
<accession>A0A0B5EG78</accession>
<dbReference type="PANTHER" id="PTHR43775">
    <property type="entry name" value="FATTY ACID SYNTHASE"/>
    <property type="match status" value="1"/>
</dbReference>
<dbReference type="InterPro" id="IPR001227">
    <property type="entry name" value="Ac_transferase_dom_sf"/>
</dbReference>
<protein>
    <submittedName>
        <fullName evidence="14">SalA</fullName>
    </submittedName>
</protein>
<feature type="compositionally biased region" description="Basic and acidic residues" evidence="10">
    <location>
        <begin position="463"/>
        <end position="475"/>
    </location>
</feature>
<dbReference type="SMART" id="SM01294">
    <property type="entry name" value="PKS_PP_betabranch"/>
    <property type="match status" value="2"/>
</dbReference>
<name>A0A0B5EG78_STRA4</name>
<dbReference type="InterPro" id="IPR016035">
    <property type="entry name" value="Acyl_Trfase/lysoPLipase"/>
</dbReference>
<dbReference type="InterPro" id="IPR049552">
    <property type="entry name" value="PKS_DH_N"/>
</dbReference>
<feature type="domain" description="Carrier" evidence="11">
    <location>
        <begin position="1662"/>
        <end position="1737"/>
    </location>
</feature>
<dbReference type="GO" id="GO:0004312">
    <property type="term" value="F:fatty acid synthase activity"/>
    <property type="evidence" value="ECO:0007669"/>
    <property type="project" value="TreeGrafter"/>
</dbReference>
<evidence type="ECO:0000313" key="14">
    <source>
        <dbReference type="EMBL" id="AJE81063.1"/>
    </source>
</evidence>
<gene>
    <name evidence="14" type="ORF">SLNWT_0687</name>
</gene>
<dbReference type="InterPro" id="IPR020841">
    <property type="entry name" value="PKS_Beta-ketoAc_synthase_dom"/>
</dbReference>